<keyword evidence="2" id="KW-0813">Transport</keyword>
<proteinExistence type="inferred from homology"/>
<dbReference type="SMART" id="SM00382">
    <property type="entry name" value="AAA"/>
    <property type="match status" value="1"/>
</dbReference>
<evidence type="ECO:0000256" key="2">
    <source>
        <dbReference type="ARBA" id="ARBA00022448"/>
    </source>
</evidence>
<evidence type="ECO:0000313" key="7">
    <source>
        <dbReference type="Proteomes" id="UP000711736"/>
    </source>
</evidence>
<dbReference type="PANTHER" id="PTHR43335">
    <property type="entry name" value="ABC TRANSPORTER, ATP-BINDING PROTEIN"/>
    <property type="match status" value="1"/>
</dbReference>
<dbReference type="InterPro" id="IPR017871">
    <property type="entry name" value="ABC_transporter-like_CS"/>
</dbReference>
<name>A0ABS5UWV4_9BIFI</name>
<dbReference type="RefSeq" id="WP_214376782.1">
    <property type="nucleotide sequence ID" value="NZ_JAFEJU010000006.1"/>
</dbReference>
<accession>A0ABS5UWV4</accession>
<evidence type="ECO:0000256" key="3">
    <source>
        <dbReference type="ARBA" id="ARBA00022741"/>
    </source>
</evidence>
<keyword evidence="7" id="KW-1185">Reference proteome</keyword>
<dbReference type="GO" id="GO:0005524">
    <property type="term" value="F:ATP binding"/>
    <property type="evidence" value="ECO:0007669"/>
    <property type="project" value="UniProtKB-KW"/>
</dbReference>
<dbReference type="Pfam" id="PF00005">
    <property type="entry name" value="ABC_tran"/>
    <property type="match status" value="1"/>
</dbReference>
<feature type="domain" description="ABC transporter" evidence="5">
    <location>
        <begin position="2"/>
        <end position="231"/>
    </location>
</feature>
<comment type="similarity">
    <text evidence="1">Belongs to the ABC transporter superfamily.</text>
</comment>
<dbReference type="Proteomes" id="UP000711736">
    <property type="component" value="Unassembled WGS sequence"/>
</dbReference>
<evidence type="ECO:0000313" key="6">
    <source>
        <dbReference type="EMBL" id="MBT1175584.1"/>
    </source>
</evidence>
<organism evidence="6 7">
    <name type="scientific">Bifidobacterium colobi</name>
    <dbReference type="NCBI Taxonomy" id="2809026"/>
    <lineage>
        <taxon>Bacteria</taxon>
        <taxon>Bacillati</taxon>
        <taxon>Actinomycetota</taxon>
        <taxon>Actinomycetes</taxon>
        <taxon>Bifidobacteriales</taxon>
        <taxon>Bifidobacteriaceae</taxon>
        <taxon>Bifidobacterium</taxon>
    </lineage>
</organism>
<keyword evidence="4 6" id="KW-0067">ATP-binding</keyword>
<dbReference type="Gene3D" id="3.40.50.300">
    <property type="entry name" value="P-loop containing nucleotide triphosphate hydrolases"/>
    <property type="match status" value="1"/>
</dbReference>
<gene>
    <name evidence="6" type="ORF">JS530_08760</name>
</gene>
<dbReference type="SUPFAM" id="SSF52540">
    <property type="entry name" value="P-loop containing nucleoside triphosphate hydrolases"/>
    <property type="match status" value="1"/>
</dbReference>
<keyword evidence="3" id="KW-0547">Nucleotide-binding</keyword>
<protein>
    <submittedName>
        <fullName evidence="6">ABC transporter ATP-binding protein</fullName>
    </submittedName>
</protein>
<dbReference type="EMBL" id="JAFEJU010000006">
    <property type="protein sequence ID" value="MBT1175584.1"/>
    <property type="molecule type" value="Genomic_DNA"/>
</dbReference>
<dbReference type="InterPro" id="IPR003439">
    <property type="entry name" value="ABC_transporter-like_ATP-bd"/>
</dbReference>
<sequence length="298" mass="32868">MLTVSHLSKQYRGNPSYSLQDVSFSIQPGEIVGLIGKNGAGKTTLMKMLAKAQRPTSGSVTYNGVDIFSQENMLSRFGIMIQPVFVPNISAQDNLRWYLAIHGETARERNIRPTLELVDMWRYRDRKPSDFSFGMKQRLALALALVSEPEFLILDEPFVGLDPDGVLQLMSILQQWVAERSVSLLISSHQLNELQALCSRFLFLKQGRLASAFTADHVGTIIITLARPLTHTEQSQLKSLTSLAQAMPATISLDGVSIQVAADHPHLNAALSMLVTTAGVASIHDKSAQLNDYFGDNE</sequence>
<evidence type="ECO:0000256" key="1">
    <source>
        <dbReference type="ARBA" id="ARBA00005417"/>
    </source>
</evidence>
<comment type="caution">
    <text evidence="6">The sequence shown here is derived from an EMBL/GenBank/DDBJ whole genome shotgun (WGS) entry which is preliminary data.</text>
</comment>
<evidence type="ECO:0000256" key="4">
    <source>
        <dbReference type="ARBA" id="ARBA00022840"/>
    </source>
</evidence>
<dbReference type="InterPro" id="IPR027417">
    <property type="entry name" value="P-loop_NTPase"/>
</dbReference>
<evidence type="ECO:0000259" key="5">
    <source>
        <dbReference type="PROSITE" id="PS50893"/>
    </source>
</evidence>
<dbReference type="InterPro" id="IPR003593">
    <property type="entry name" value="AAA+_ATPase"/>
</dbReference>
<reference evidence="6 7" key="1">
    <citation type="journal article" date="2021" name="Environ. Microbiol.">
        <title>Genetic insights into the dark matter of the mammalian gut microbiota through targeted genome reconstruction.</title>
        <authorList>
            <person name="Lugli G.A."/>
            <person name="Alessandri G."/>
            <person name="Milani C."/>
            <person name="Viappiani A."/>
            <person name="Fontana F."/>
            <person name="Tarracchini C."/>
            <person name="Mancabelli L."/>
            <person name="Argentini C."/>
            <person name="Ruiz L."/>
            <person name="Margolles A."/>
            <person name="van Sinderen D."/>
            <person name="Turroni F."/>
            <person name="Ventura M."/>
        </authorList>
    </citation>
    <scope>NUCLEOTIDE SEQUENCE [LARGE SCALE GENOMIC DNA]</scope>
    <source>
        <strain evidence="6 7">LC6</strain>
    </source>
</reference>
<dbReference type="PANTHER" id="PTHR43335:SF4">
    <property type="entry name" value="ABC TRANSPORTER, ATP-BINDING PROTEIN"/>
    <property type="match status" value="1"/>
</dbReference>
<dbReference type="PROSITE" id="PS50893">
    <property type="entry name" value="ABC_TRANSPORTER_2"/>
    <property type="match status" value="1"/>
</dbReference>
<dbReference type="PROSITE" id="PS00211">
    <property type="entry name" value="ABC_TRANSPORTER_1"/>
    <property type="match status" value="1"/>
</dbReference>